<evidence type="ECO:0000256" key="1">
    <source>
        <dbReference type="SAM" id="MobiDB-lite"/>
    </source>
</evidence>
<gene>
    <name evidence="2" type="ORF">B0T11DRAFT_81978</name>
</gene>
<dbReference type="Proteomes" id="UP000813385">
    <property type="component" value="Unassembled WGS sequence"/>
</dbReference>
<sequence>MTYRPHIKTHSIARWHQARMIPALGAKAENVVGVRYPPRLPRQTCQRAKKGPSSLEGPAAAPRSGLQRWQPLGRTWPPGRQARHKVQMRHRRAVKNVSWALPGLVCVRVAVAPPCETSIMHPTTTTPSVAGTYRRRGRARDATLIVLIIESNLIFLRAGGVVCTCAPFPCPCVRQMAGTTTAALGKVGQTSALGICSGAHPRRPTDQSRIFARQPDLAGTRQTRLPAWARLVVSGRFVHLGAICSRSMKLPRPPLGSLISSGGRKETKLRGSVRRRGADVTMP</sequence>
<evidence type="ECO:0000313" key="2">
    <source>
        <dbReference type="EMBL" id="KAH7362216.1"/>
    </source>
</evidence>
<proteinExistence type="predicted"/>
<dbReference type="AlphaFoldDB" id="A0A8K0X308"/>
<evidence type="ECO:0000313" key="3">
    <source>
        <dbReference type="Proteomes" id="UP000813385"/>
    </source>
</evidence>
<reference evidence="2" key="1">
    <citation type="journal article" date="2021" name="Nat. Commun.">
        <title>Genetic determinants of endophytism in the Arabidopsis root mycobiome.</title>
        <authorList>
            <person name="Mesny F."/>
            <person name="Miyauchi S."/>
            <person name="Thiergart T."/>
            <person name="Pickel B."/>
            <person name="Atanasova L."/>
            <person name="Karlsson M."/>
            <person name="Huettel B."/>
            <person name="Barry K.W."/>
            <person name="Haridas S."/>
            <person name="Chen C."/>
            <person name="Bauer D."/>
            <person name="Andreopoulos W."/>
            <person name="Pangilinan J."/>
            <person name="LaButti K."/>
            <person name="Riley R."/>
            <person name="Lipzen A."/>
            <person name="Clum A."/>
            <person name="Drula E."/>
            <person name="Henrissat B."/>
            <person name="Kohler A."/>
            <person name="Grigoriev I.V."/>
            <person name="Martin F.M."/>
            <person name="Hacquard S."/>
        </authorList>
    </citation>
    <scope>NUCLEOTIDE SEQUENCE</scope>
    <source>
        <strain evidence="2">MPI-CAGE-AT-0016</strain>
    </source>
</reference>
<protein>
    <submittedName>
        <fullName evidence="2">Uncharacterized protein</fullName>
    </submittedName>
</protein>
<organism evidence="2 3">
    <name type="scientific">Plectosphaerella cucumerina</name>
    <dbReference type="NCBI Taxonomy" id="40658"/>
    <lineage>
        <taxon>Eukaryota</taxon>
        <taxon>Fungi</taxon>
        <taxon>Dikarya</taxon>
        <taxon>Ascomycota</taxon>
        <taxon>Pezizomycotina</taxon>
        <taxon>Sordariomycetes</taxon>
        <taxon>Hypocreomycetidae</taxon>
        <taxon>Glomerellales</taxon>
        <taxon>Plectosphaerellaceae</taxon>
        <taxon>Plectosphaerella</taxon>
    </lineage>
</organism>
<feature type="region of interest" description="Disordered" evidence="1">
    <location>
        <begin position="255"/>
        <end position="283"/>
    </location>
</feature>
<dbReference type="EMBL" id="JAGPXD010000003">
    <property type="protein sequence ID" value="KAH7362216.1"/>
    <property type="molecule type" value="Genomic_DNA"/>
</dbReference>
<name>A0A8K0X308_9PEZI</name>
<feature type="region of interest" description="Disordered" evidence="1">
    <location>
        <begin position="42"/>
        <end position="64"/>
    </location>
</feature>
<comment type="caution">
    <text evidence="2">The sequence shown here is derived from an EMBL/GenBank/DDBJ whole genome shotgun (WGS) entry which is preliminary data.</text>
</comment>
<keyword evidence="3" id="KW-1185">Reference proteome</keyword>
<accession>A0A8K0X308</accession>